<dbReference type="Gene3D" id="1.10.275.30">
    <property type="match status" value="1"/>
</dbReference>
<keyword evidence="6" id="KW-0347">Helicase</keyword>
<keyword evidence="13" id="KW-0175">Coiled coil</keyword>
<dbReference type="Proteomes" id="UP000007812">
    <property type="component" value="Chromosome"/>
</dbReference>
<evidence type="ECO:0000256" key="9">
    <source>
        <dbReference type="ARBA" id="ARBA00023014"/>
    </source>
</evidence>
<evidence type="ECO:0000259" key="15">
    <source>
        <dbReference type="PROSITE" id="PS51193"/>
    </source>
</evidence>
<keyword evidence="10" id="KW-0238">DNA-binding</keyword>
<feature type="coiled-coil region" evidence="13">
    <location>
        <begin position="197"/>
        <end position="259"/>
    </location>
</feature>
<dbReference type="SUPFAM" id="SSF52540">
    <property type="entry name" value="P-loop containing nucleoside triphosphate hydrolases"/>
    <property type="match status" value="1"/>
</dbReference>
<evidence type="ECO:0000256" key="8">
    <source>
        <dbReference type="ARBA" id="ARBA00023004"/>
    </source>
</evidence>
<evidence type="ECO:0000256" key="2">
    <source>
        <dbReference type="ARBA" id="ARBA00022723"/>
    </source>
</evidence>
<dbReference type="GO" id="GO:0006281">
    <property type="term" value="P:DNA repair"/>
    <property type="evidence" value="ECO:0007669"/>
    <property type="project" value="UniProtKB-KW"/>
</dbReference>
<dbReference type="eggNOG" id="arCOG00770">
    <property type="taxonomic scope" value="Archaea"/>
</dbReference>
<evidence type="ECO:0000256" key="5">
    <source>
        <dbReference type="ARBA" id="ARBA00022801"/>
    </source>
</evidence>
<evidence type="ECO:0000256" key="13">
    <source>
        <dbReference type="SAM" id="Coils"/>
    </source>
</evidence>
<dbReference type="GO" id="GO:0046872">
    <property type="term" value="F:metal ion binding"/>
    <property type="evidence" value="ECO:0007669"/>
    <property type="project" value="UniProtKB-KW"/>
</dbReference>
<dbReference type="InterPro" id="IPR006554">
    <property type="entry name" value="Helicase-like_DEXD_c2"/>
</dbReference>
<keyword evidence="11" id="KW-0234">DNA repair</keyword>
<dbReference type="GeneID" id="10492610"/>
<keyword evidence="5" id="KW-0378">Hydrolase</keyword>
<keyword evidence="12" id="KW-0413">Isomerase</keyword>
<evidence type="ECO:0000256" key="1">
    <source>
        <dbReference type="ARBA" id="ARBA00022485"/>
    </source>
</evidence>
<dbReference type="InterPro" id="IPR006555">
    <property type="entry name" value="ATP-dep_Helicase_C"/>
</dbReference>
<dbReference type="STRING" id="1006006.Mcup_0416"/>
<dbReference type="InterPro" id="IPR027417">
    <property type="entry name" value="P-loop_NTPase"/>
</dbReference>
<dbReference type="GO" id="GO:0005524">
    <property type="term" value="F:ATP binding"/>
    <property type="evidence" value="ECO:0007669"/>
    <property type="project" value="UniProtKB-KW"/>
</dbReference>
<dbReference type="InterPro" id="IPR014001">
    <property type="entry name" value="Helicase_ATP-bd"/>
</dbReference>
<dbReference type="SMART" id="SM00491">
    <property type="entry name" value="HELICc2"/>
    <property type="match status" value="1"/>
</dbReference>
<dbReference type="Pfam" id="PF06733">
    <property type="entry name" value="DEAD_2"/>
    <property type="match status" value="1"/>
</dbReference>
<evidence type="ECO:0000256" key="12">
    <source>
        <dbReference type="ARBA" id="ARBA00023235"/>
    </source>
</evidence>
<dbReference type="RefSeq" id="WP_013737022.1">
    <property type="nucleotide sequence ID" value="NC_015435.1"/>
</dbReference>
<dbReference type="PANTHER" id="PTHR11472:SF34">
    <property type="entry name" value="REGULATOR OF TELOMERE ELONGATION HELICASE 1"/>
    <property type="match status" value="1"/>
</dbReference>
<evidence type="ECO:0000256" key="3">
    <source>
        <dbReference type="ARBA" id="ARBA00022741"/>
    </source>
</evidence>
<dbReference type="SMART" id="SM00488">
    <property type="entry name" value="DEXDc2"/>
    <property type="match status" value="1"/>
</dbReference>
<protein>
    <submittedName>
        <fullName evidence="16">DEAD_2 domain-containing protein</fullName>
    </submittedName>
</protein>
<dbReference type="GO" id="GO:0003678">
    <property type="term" value="F:DNA helicase activity"/>
    <property type="evidence" value="ECO:0007669"/>
    <property type="project" value="InterPro"/>
</dbReference>
<dbReference type="PANTHER" id="PTHR11472">
    <property type="entry name" value="DNA REPAIR DEAD HELICASE RAD3/XP-D SUBFAMILY MEMBER"/>
    <property type="match status" value="1"/>
</dbReference>
<keyword evidence="9" id="KW-0411">Iron-sulfur</keyword>
<sequence length="546" mass="62340">MELRNWQSTLKDKVAKALKQGILVALQSPTGSGKTLFSLVSALEVKPKVLFVVRTNNEFYPIYRDAKKLGKKFSFLMGKSKSCLYSDESAESEDIECSLCDSSSVTQVEMKDPPFSVLKGLKERGRIEKFCPYFSILSSISEADVVAVTYPYLFVPRTRESLDLDLDKTVIIVDEAHNLDNLNELDERRINEQTVNLALKEVKSEESKRILERLKAEIKRSVHPDERYIKVENYPKLDENELELLEDEYKDRREEMIRNKAIKRLHIGSVVKFYDSIKYYGPNDAQVFSMRGSLVLKPLLPTSYLSILNEEVPVLLMSGTMPPKDYLVNVFGIKRKILYVDVERELKEKVTGSFDCMLAVDVTSSFSSRGELMWRKYASYLLMIYYQARSNVLAIFPSYSIMDAVMSHVKVNKYVEGSRTNIEEILTESRSKKLIIAGVARGKLSEGVELTSEGISMISDVALCGIPYPPFDDYMKMRSEAIYRSTGQPIKEVLIEIPAVIAVKQAIGRAIRGKHDHATVWLLDKRFETAWWKAKINCFNPKKVKL</sequence>
<dbReference type="GO" id="GO:0016818">
    <property type="term" value="F:hydrolase activity, acting on acid anhydrides, in phosphorus-containing anhydrides"/>
    <property type="evidence" value="ECO:0007669"/>
    <property type="project" value="InterPro"/>
</dbReference>
<dbReference type="PATRIC" id="fig|1006006.8.peg.418"/>
<organism evidence="16 17">
    <name type="scientific">Metallosphaera cuprina (strain Ar-4)</name>
    <dbReference type="NCBI Taxonomy" id="1006006"/>
    <lineage>
        <taxon>Archaea</taxon>
        <taxon>Thermoproteota</taxon>
        <taxon>Thermoprotei</taxon>
        <taxon>Sulfolobales</taxon>
        <taxon>Sulfolobaceae</taxon>
        <taxon>Metallosphaera</taxon>
    </lineage>
</organism>
<dbReference type="InterPro" id="IPR014013">
    <property type="entry name" value="Helic_SF1/SF2_ATP-bd_DinG/Rad3"/>
</dbReference>
<dbReference type="EMBL" id="CP002656">
    <property type="protein sequence ID" value="AEB94524.1"/>
    <property type="molecule type" value="Genomic_DNA"/>
</dbReference>
<dbReference type="AlphaFoldDB" id="F4FZU5"/>
<evidence type="ECO:0000313" key="16">
    <source>
        <dbReference type="EMBL" id="AEB94524.1"/>
    </source>
</evidence>
<proteinExistence type="predicted"/>
<evidence type="ECO:0000313" key="17">
    <source>
        <dbReference type="Proteomes" id="UP000007812"/>
    </source>
</evidence>
<keyword evidence="4" id="KW-0227">DNA damage</keyword>
<dbReference type="GO" id="GO:0051539">
    <property type="term" value="F:4 iron, 4 sulfur cluster binding"/>
    <property type="evidence" value="ECO:0007669"/>
    <property type="project" value="UniProtKB-KW"/>
</dbReference>
<dbReference type="HOGENOM" id="CLU_006515_9_0_2"/>
<dbReference type="FunFam" id="3.40.50.300:FF:001813">
    <property type="entry name" value="ATP-dependent DNA helicase"/>
    <property type="match status" value="1"/>
</dbReference>
<dbReference type="PROSITE" id="PS51192">
    <property type="entry name" value="HELICASE_ATP_BIND_1"/>
    <property type="match status" value="1"/>
</dbReference>
<evidence type="ECO:0000259" key="14">
    <source>
        <dbReference type="PROSITE" id="PS51192"/>
    </source>
</evidence>
<dbReference type="Pfam" id="PF13307">
    <property type="entry name" value="Helicase_C_2"/>
    <property type="match status" value="1"/>
</dbReference>
<keyword evidence="7" id="KW-0067">ATP-binding</keyword>
<evidence type="ECO:0000256" key="4">
    <source>
        <dbReference type="ARBA" id="ARBA00022763"/>
    </source>
</evidence>
<keyword evidence="1" id="KW-0004">4Fe-4S</keyword>
<dbReference type="OrthoDB" id="27512at2157"/>
<keyword evidence="2" id="KW-0479">Metal-binding</keyword>
<accession>F4FZU5</accession>
<keyword evidence="8" id="KW-0408">Iron</keyword>
<dbReference type="Gene3D" id="3.40.50.300">
    <property type="entry name" value="P-loop containing nucleotide triphosphate hydrolases"/>
    <property type="match status" value="2"/>
</dbReference>
<feature type="domain" description="Helicase ATP-binding" evidence="14">
    <location>
        <begin position="15"/>
        <end position="339"/>
    </location>
</feature>
<keyword evidence="3" id="KW-0547">Nucleotide-binding</keyword>
<name>F4FZU5_METCR</name>
<dbReference type="InterPro" id="IPR010614">
    <property type="entry name" value="RAD3-like_helicase_DEAD"/>
</dbReference>
<gene>
    <name evidence="16" type="ordered locus">Mcup_0416</name>
</gene>
<dbReference type="InterPro" id="IPR045028">
    <property type="entry name" value="DinG/Rad3-like"/>
</dbReference>
<dbReference type="GO" id="GO:0003677">
    <property type="term" value="F:DNA binding"/>
    <property type="evidence" value="ECO:0007669"/>
    <property type="project" value="UniProtKB-KW"/>
</dbReference>
<evidence type="ECO:0000256" key="6">
    <source>
        <dbReference type="ARBA" id="ARBA00022806"/>
    </source>
</evidence>
<keyword evidence="17" id="KW-1185">Reference proteome</keyword>
<dbReference type="PROSITE" id="PS51193">
    <property type="entry name" value="HELICASE_ATP_BIND_2"/>
    <property type="match status" value="1"/>
</dbReference>
<reference evidence="16 17" key="1">
    <citation type="journal article" date="2011" name="J. Bacteriol.">
        <title>Complete genome sequence of Metallosphaera cuprina, a metal sulfide-oxidizing archaeon from a hot spring.</title>
        <authorList>
            <person name="Liu L.J."/>
            <person name="You X.Y."/>
            <person name="Zheng H."/>
            <person name="Wang S."/>
            <person name="Jiang C.Y."/>
            <person name="Liu S.J."/>
        </authorList>
    </citation>
    <scope>NUCLEOTIDE SEQUENCE [LARGE SCALE GENOMIC DNA]</scope>
    <source>
        <strain evidence="16 17">Ar-4</strain>
    </source>
</reference>
<evidence type="ECO:0000256" key="11">
    <source>
        <dbReference type="ARBA" id="ARBA00023204"/>
    </source>
</evidence>
<feature type="domain" description="Helicase ATP-binding" evidence="15">
    <location>
        <begin position="1"/>
        <end position="233"/>
    </location>
</feature>
<evidence type="ECO:0000256" key="10">
    <source>
        <dbReference type="ARBA" id="ARBA00023125"/>
    </source>
</evidence>
<dbReference type="KEGG" id="mcn:Mcup_0416"/>
<evidence type="ECO:0000256" key="7">
    <source>
        <dbReference type="ARBA" id="ARBA00022840"/>
    </source>
</evidence>